<evidence type="ECO:0000313" key="7">
    <source>
        <dbReference type="Proteomes" id="UP000366872"/>
    </source>
</evidence>
<proteinExistence type="predicted"/>
<evidence type="ECO:0000256" key="2">
    <source>
        <dbReference type="ARBA" id="ARBA00022803"/>
    </source>
</evidence>
<reference evidence="6 7" key="1">
    <citation type="submission" date="2019-04" db="EMBL/GenBank/DDBJ databases">
        <authorList>
            <person name="Van Vliet M D."/>
        </authorList>
    </citation>
    <scope>NUCLEOTIDE SEQUENCE [LARGE SCALE GENOMIC DNA]</scope>
    <source>
        <strain evidence="6 7">F1</strain>
    </source>
</reference>
<dbReference type="Pfam" id="PF14559">
    <property type="entry name" value="TPR_19"/>
    <property type="match status" value="1"/>
</dbReference>
<dbReference type="PANTHER" id="PTHR45586:SF1">
    <property type="entry name" value="LIPOPOLYSACCHARIDE ASSEMBLY PROTEIN B"/>
    <property type="match status" value="1"/>
</dbReference>
<dbReference type="InterPro" id="IPR051012">
    <property type="entry name" value="CellSynth/LPSAsmb/PSIAsmb"/>
</dbReference>
<dbReference type="Gene3D" id="1.25.40.10">
    <property type="entry name" value="Tetratricopeptide repeat domain"/>
    <property type="match status" value="2"/>
</dbReference>
<feature type="repeat" description="TPR" evidence="3">
    <location>
        <begin position="183"/>
        <end position="216"/>
    </location>
</feature>
<dbReference type="PROSITE" id="PS50005">
    <property type="entry name" value="TPR"/>
    <property type="match status" value="2"/>
</dbReference>
<dbReference type="Pfam" id="PF13432">
    <property type="entry name" value="TPR_16"/>
    <property type="match status" value="1"/>
</dbReference>
<evidence type="ECO:0000256" key="1">
    <source>
        <dbReference type="ARBA" id="ARBA00022737"/>
    </source>
</evidence>
<dbReference type="PANTHER" id="PTHR45586">
    <property type="entry name" value="TPR REPEAT-CONTAINING PROTEIN PA4667"/>
    <property type="match status" value="1"/>
</dbReference>
<name>A0A6C2U1F8_PONDE</name>
<dbReference type="InterPro" id="IPR019734">
    <property type="entry name" value="TPR_rpt"/>
</dbReference>
<dbReference type="SUPFAM" id="SSF48452">
    <property type="entry name" value="TPR-like"/>
    <property type="match status" value="1"/>
</dbReference>
<gene>
    <name evidence="6" type="ORF">PDESU_02270</name>
</gene>
<dbReference type="RefSeq" id="WP_136079260.1">
    <property type="nucleotide sequence ID" value="NZ_CAAHFG010000001.1"/>
</dbReference>
<dbReference type="SMART" id="SM00028">
    <property type="entry name" value="TPR"/>
    <property type="match status" value="5"/>
</dbReference>
<protein>
    <submittedName>
        <fullName evidence="6">Uncharacterized protein</fullName>
    </submittedName>
</protein>
<keyword evidence="5" id="KW-0812">Transmembrane</keyword>
<keyword evidence="7" id="KW-1185">Reference proteome</keyword>
<accession>A0A6C2U1F8</accession>
<feature type="transmembrane region" description="Helical" evidence="5">
    <location>
        <begin position="72"/>
        <end position="94"/>
    </location>
</feature>
<keyword evidence="5" id="KW-1133">Transmembrane helix</keyword>
<evidence type="ECO:0000313" key="6">
    <source>
        <dbReference type="EMBL" id="VGO13713.1"/>
    </source>
</evidence>
<dbReference type="Proteomes" id="UP000366872">
    <property type="component" value="Unassembled WGS sequence"/>
</dbReference>
<dbReference type="AlphaFoldDB" id="A0A6C2U1F8"/>
<keyword evidence="1" id="KW-0677">Repeat</keyword>
<feature type="repeat" description="TPR" evidence="3">
    <location>
        <begin position="251"/>
        <end position="284"/>
    </location>
</feature>
<evidence type="ECO:0000256" key="3">
    <source>
        <dbReference type="PROSITE-ProRule" id="PRU00339"/>
    </source>
</evidence>
<keyword evidence="2 3" id="KW-0802">TPR repeat</keyword>
<dbReference type="InterPro" id="IPR011990">
    <property type="entry name" value="TPR-like_helical_dom_sf"/>
</dbReference>
<keyword evidence="5" id="KW-0472">Membrane</keyword>
<sequence length="424" mass="48457">MRKKHQKHSHNQGSGGFEHLAANADFYSGGAPEEQPLYQDRPVSSSREVRKTGRHQAVSGRRKEAIDPREKMALLAILKSAIMILLLIIAFFMLRKGISLYEEKVWMDTHGSEEVSPVLREVVLVQEFDIENQDAREMFAERVEVWKESERLVRSADGLLLRGNVDQAIARCQDALRLDAAHIGALERLGDLYYKKGLYVEAINSYIRLLSVDPSRKELQERLIKALDAHDDAKAVVFMAKWYLEQNTYNENVQRYMANALFKQEDFSGAAEAYVRALKDAPHDIAAREKLAECYMLLEQYDKALVSLEALRETNYRDPNYYHDIAICNAQLGNSTETVQTLGKAAHLFGQQVVIGWVQDPKLDPVREDRTFQAFADRVGGEEFRKWLEQVAKTMEGKDREDVAPQLKLPETDMLEQDLLKPSN</sequence>
<evidence type="ECO:0000256" key="4">
    <source>
        <dbReference type="SAM" id="MobiDB-lite"/>
    </source>
</evidence>
<dbReference type="EMBL" id="CAAHFG010000001">
    <property type="protein sequence ID" value="VGO13713.1"/>
    <property type="molecule type" value="Genomic_DNA"/>
</dbReference>
<feature type="region of interest" description="Disordered" evidence="4">
    <location>
        <begin position="27"/>
        <end position="64"/>
    </location>
</feature>
<evidence type="ECO:0000256" key="5">
    <source>
        <dbReference type="SAM" id="Phobius"/>
    </source>
</evidence>
<organism evidence="6 7">
    <name type="scientific">Pontiella desulfatans</name>
    <dbReference type="NCBI Taxonomy" id="2750659"/>
    <lineage>
        <taxon>Bacteria</taxon>
        <taxon>Pseudomonadati</taxon>
        <taxon>Kiritimatiellota</taxon>
        <taxon>Kiritimatiellia</taxon>
        <taxon>Kiritimatiellales</taxon>
        <taxon>Pontiellaceae</taxon>
        <taxon>Pontiella</taxon>
    </lineage>
</organism>
<feature type="region of interest" description="Disordered" evidence="4">
    <location>
        <begin position="395"/>
        <end position="424"/>
    </location>
</feature>